<dbReference type="PROSITE" id="PS50053">
    <property type="entry name" value="UBIQUITIN_2"/>
    <property type="match status" value="1"/>
</dbReference>
<dbReference type="SUPFAM" id="SSF54236">
    <property type="entry name" value="Ubiquitin-like"/>
    <property type="match status" value="1"/>
</dbReference>
<dbReference type="AlphaFoldDB" id="A0A8S2CS48"/>
<dbReference type="Gene3D" id="3.10.20.90">
    <property type="entry name" value="Phosphatidylinositol 3-kinase Catalytic Subunit, Chain A, domain 1"/>
    <property type="match status" value="1"/>
</dbReference>
<evidence type="ECO:0000256" key="1">
    <source>
        <dbReference type="SAM" id="MobiDB-lite"/>
    </source>
</evidence>
<reference evidence="3" key="1">
    <citation type="submission" date="2021-02" db="EMBL/GenBank/DDBJ databases">
        <authorList>
            <person name="Nowell W R."/>
        </authorList>
    </citation>
    <scope>NUCLEOTIDE SEQUENCE</scope>
</reference>
<feature type="domain" description="Ubiquitin-like" evidence="2">
    <location>
        <begin position="101"/>
        <end position="173"/>
    </location>
</feature>
<dbReference type="EMBL" id="CAJOBA010001029">
    <property type="protein sequence ID" value="CAF3571769.1"/>
    <property type="molecule type" value="Genomic_DNA"/>
</dbReference>
<feature type="non-terminal residue" evidence="3">
    <location>
        <position position="193"/>
    </location>
</feature>
<feature type="region of interest" description="Disordered" evidence="1">
    <location>
        <begin position="65"/>
        <end position="95"/>
    </location>
</feature>
<evidence type="ECO:0000313" key="5">
    <source>
        <dbReference type="Proteomes" id="UP000677228"/>
    </source>
</evidence>
<sequence length="193" mass="22020">MELQQRFNIPVLDQNVGYNGISLTQFPPDAPLESVGIVNNSFISLWYKNVNQNSGQLQQQNDMFTPRQQYGGDGSQSPRQGQLSPRRGDNNMSNGTNKEVLKVEVFHGSDRHVLILSSAHNLRIYDLMDELQRITNVPVKEQKLYFRGQELQLFPERSLKEANIDNNAQIRLIGDPSKTRYEAMITGQKTNNQ</sequence>
<dbReference type="InterPro" id="IPR000626">
    <property type="entry name" value="Ubiquitin-like_dom"/>
</dbReference>
<evidence type="ECO:0000259" key="2">
    <source>
        <dbReference type="PROSITE" id="PS50053"/>
    </source>
</evidence>
<dbReference type="Pfam" id="PF00240">
    <property type="entry name" value="ubiquitin"/>
    <property type="match status" value="1"/>
</dbReference>
<dbReference type="EMBL" id="CAJNOK010001029">
    <property type="protein sequence ID" value="CAF0789318.1"/>
    <property type="molecule type" value="Genomic_DNA"/>
</dbReference>
<gene>
    <name evidence="3" type="ORF">OVA965_LOCUS4048</name>
    <name evidence="4" type="ORF">TMI583_LOCUS4046</name>
</gene>
<organism evidence="3 5">
    <name type="scientific">Didymodactylos carnosus</name>
    <dbReference type="NCBI Taxonomy" id="1234261"/>
    <lineage>
        <taxon>Eukaryota</taxon>
        <taxon>Metazoa</taxon>
        <taxon>Spiralia</taxon>
        <taxon>Gnathifera</taxon>
        <taxon>Rotifera</taxon>
        <taxon>Eurotatoria</taxon>
        <taxon>Bdelloidea</taxon>
        <taxon>Philodinida</taxon>
        <taxon>Philodinidae</taxon>
        <taxon>Didymodactylos</taxon>
    </lineage>
</organism>
<dbReference type="InterPro" id="IPR029071">
    <property type="entry name" value="Ubiquitin-like_domsf"/>
</dbReference>
<protein>
    <recommendedName>
        <fullName evidence="2">Ubiquitin-like domain-containing protein</fullName>
    </recommendedName>
</protein>
<dbReference type="Proteomes" id="UP000677228">
    <property type="component" value="Unassembled WGS sequence"/>
</dbReference>
<accession>A0A8S2CS48</accession>
<proteinExistence type="predicted"/>
<evidence type="ECO:0000313" key="4">
    <source>
        <dbReference type="EMBL" id="CAF3571769.1"/>
    </source>
</evidence>
<comment type="caution">
    <text evidence="3">The sequence shown here is derived from an EMBL/GenBank/DDBJ whole genome shotgun (WGS) entry which is preliminary data.</text>
</comment>
<name>A0A8S2CS48_9BILA</name>
<evidence type="ECO:0000313" key="3">
    <source>
        <dbReference type="EMBL" id="CAF0789318.1"/>
    </source>
</evidence>
<dbReference type="Proteomes" id="UP000682733">
    <property type="component" value="Unassembled WGS sequence"/>
</dbReference>